<keyword evidence="1" id="KW-0812">Transmembrane</keyword>
<comment type="caution">
    <text evidence="2">The sequence shown here is derived from an EMBL/GenBank/DDBJ whole genome shotgun (WGS) entry which is preliminary data.</text>
</comment>
<evidence type="ECO:0000256" key="1">
    <source>
        <dbReference type="SAM" id="Phobius"/>
    </source>
</evidence>
<proteinExistence type="predicted"/>
<feature type="transmembrane region" description="Helical" evidence="1">
    <location>
        <begin position="147"/>
        <end position="167"/>
    </location>
</feature>
<feature type="transmembrane region" description="Helical" evidence="1">
    <location>
        <begin position="610"/>
        <end position="628"/>
    </location>
</feature>
<organism evidence="2 3">
    <name type="scientific">Phoenicibacter congonensis</name>
    <dbReference type="NCBI Taxonomy" id="1944646"/>
    <lineage>
        <taxon>Bacteria</taxon>
        <taxon>Bacillati</taxon>
        <taxon>Actinomycetota</taxon>
        <taxon>Coriobacteriia</taxon>
        <taxon>Eggerthellales</taxon>
        <taxon>Eggerthellaceae</taxon>
        <taxon>Phoenicibacter</taxon>
    </lineage>
</organism>
<evidence type="ECO:0000313" key="2">
    <source>
        <dbReference type="EMBL" id="MDO4841678.1"/>
    </source>
</evidence>
<keyword evidence="1" id="KW-0472">Membrane</keyword>
<feature type="transmembrane region" description="Helical" evidence="1">
    <location>
        <begin position="549"/>
        <end position="569"/>
    </location>
</feature>
<feature type="transmembrane region" description="Helical" evidence="1">
    <location>
        <begin position="509"/>
        <end position="529"/>
    </location>
</feature>
<dbReference type="AlphaFoldDB" id="A0AA43U5W3"/>
<sequence length="710" mass="80367">MNFYLTLFNEPVDMSSSITAAHTNKTNDEEETPFVLTSQNHTFEFKNIDLKVNSIYIDFDNTQKAQALNIKIQFTDDAHQSYFDSTEYTEGVPLSSMSTVIEQTQYIRINCSGNLQNLKIEIQSDGQHDIEYPIYLNKIVLNPHRPFIFNGVRFGLVLLALLTVFALRPKSAIYKIMIREHDYASKCLIIGATFIEICLATTFLFFGSNLVGVATSSYNYGDWDGVSVANSYQVGGDNSQQYAKLARAFADGQLYLEDEPPEWLKQIDNPYDKAARDEAAKETGEDYLFDVAYHDGHYYVYFGVVPVLLFYLPFYLLTGSDFPTAIGVLIAVFFFFTGITALLHRFAKYHFKRVNLGIFLLLQAAIVACSGALYLLKFPTFYSLPIACAIGFTVWGLYFWMVGRKNERKKLYFTAGSICMALVIGCRPQLAILSVLAFPLFWKSYISNKHILTKSGMKEFLCLISPYIVVLVCLFIYNYARFGSFFDFGANYNLTVNDMTKRGMNIGRIAPALFMYFFQTPATTGVFPFLQETAFESTYFGQTIREATFGGIFACMPILWLIVLAWPVLKIRNAQRQTRTVSGVVISLLICGTVVAILDAEVAGILQRYYADFSFMFLAAAILLAFILNENALVSSSLDEAEKEHLMHGKDISVMPLHLTSNLLYKVIILTVTISVLYSLLLCFVPETGWYSDVYAWSYEGIKQAFLFWT</sequence>
<dbReference type="Proteomes" id="UP001168575">
    <property type="component" value="Unassembled WGS sequence"/>
</dbReference>
<accession>A0AA43U5W3</accession>
<feature type="transmembrane region" description="Helical" evidence="1">
    <location>
        <begin position="412"/>
        <end position="440"/>
    </location>
</feature>
<protein>
    <submittedName>
        <fullName evidence="2">Cytochrome C oxidase Cbb3</fullName>
    </submittedName>
</protein>
<dbReference type="EMBL" id="JAUMVS010000037">
    <property type="protein sequence ID" value="MDO4841678.1"/>
    <property type="molecule type" value="Genomic_DNA"/>
</dbReference>
<keyword evidence="1" id="KW-1133">Transmembrane helix</keyword>
<feature type="transmembrane region" description="Helical" evidence="1">
    <location>
        <begin position="356"/>
        <end position="376"/>
    </location>
</feature>
<keyword evidence="3" id="KW-1185">Reference proteome</keyword>
<feature type="transmembrane region" description="Helical" evidence="1">
    <location>
        <begin position="460"/>
        <end position="480"/>
    </location>
</feature>
<feature type="transmembrane region" description="Helical" evidence="1">
    <location>
        <begin position="663"/>
        <end position="681"/>
    </location>
</feature>
<reference evidence="2" key="1">
    <citation type="submission" date="2023-07" db="EMBL/GenBank/DDBJ databases">
        <title>Between Cages and Wild: Unraveling the Impact of Captivity on Animal Microbiomes and Antimicrobial Resistance.</title>
        <authorList>
            <person name="Schmartz G.P."/>
            <person name="Rehner J."/>
            <person name="Schuff M.J."/>
            <person name="Becker S.L."/>
            <person name="Kravczyk M."/>
            <person name="Gurevich A."/>
            <person name="Francke R."/>
            <person name="Mueller R."/>
            <person name="Keller V."/>
            <person name="Keller A."/>
        </authorList>
    </citation>
    <scope>NUCLEOTIDE SEQUENCE</scope>
    <source>
        <strain evidence="2">S12M_St_49</strain>
    </source>
</reference>
<feature type="transmembrane region" description="Helical" evidence="1">
    <location>
        <begin position="581"/>
        <end position="598"/>
    </location>
</feature>
<name>A0AA43U5W3_9ACTN</name>
<gene>
    <name evidence="2" type="ORF">Q3982_03260</name>
</gene>
<feature type="transmembrane region" description="Helical" evidence="1">
    <location>
        <begin position="322"/>
        <end position="344"/>
    </location>
</feature>
<feature type="transmembrane region" description="Helical" evidence="1">
    <location>
        <begin position="382"/>
        <end position="400"/>
    </location>
</feature>
<evidence type="ECO:0000313" key="3">
    <source>
        <dbReference type="Proteomes" id="UP001168575"/>
    </source>
</evidence>
<feature type="transmembrane region" description="Helical" evidence="1">
    <location>
        <begin position="298"/>
        <end position="316"/>
    </location>
</feature>